<dbReference type="EMBL" id="JBCITK010000001">
    <property type="protein sequence ID" value="MEN0642264.1"/>
    <property type="molecule type" value="Genomic_DNA"/>
</dbReference>
<reference evidence="1 2" key="1">
    <citation type="submission" date="2024-03" db="EMBL/GenBank/DDBJ databases">
        <title>Bacilli Hybrid Assemblies.</title>
        <authorList>
            <person name="Kovac J."/>
        </authorList>
    </citation>
    <scope>NUCLEOTIDE SEQUENCE [LARGE SCALE GENOMIC DNA]</scope>
    <source>
        <strain evidence="1 2">FSL R7-0666</strain>
    </source>
</reference>
<name>A0ABU9VEI9_9BACI</name>
<evidence type="ECO:0000313" key="2">
    <source>
        <dbReference type="Proteomes" id="UP001418796"/>
    </source>
</evidence>
<dbReference type="RefSeq" id="WP_343129399.1">
    <property type="nucleotide sequence ID" value="NZ_JBCITK010000001.1"/>
</dbReference>
<proteinExistence type="predicted"/>
<sequence length="99" mass="11548">MKYGVSYNVPENLESEAKTYLIVLAHTAFSINVIEFEHVHDYLLDTFDLDEIEEMSIINVSKQGILLNLNVADTNEMIYRIRSLMRGENRILLNNDKER</sequence>
<keyword evidence="2" id="KW-1185">Reference proteome</keyword>
<accession>A0ABU9VEI9</accession>
<protein>
    <submittedName>
        <fullName evidence="1">Uncharacterized protein</fullName>
    </submittedName>
</protein>
<comment type="caution">
    <text evidence="1">The sequence shown here is derived from an EMBL/GenBank/DDBJ whole genome shotgun (WGS) entry which is preliminary data.</text>
</comment>
<evidence type="ECO:0000313" key="1">
    <source>
        <dbReference type="EMBL" id="MEN0642264.1"/>
    </source>
</evidence>
<organism evidence="1 2">
    <name type="scientific">Alkalicoccobacillus gibsonii</name>
    <dbReference type="NCBI Taxonomy" id="79881"/>
    <lineage>
        <taxon>Bacteria</taxon>
        <taxon>Bacillati</taxon>
        <taxon>Bacillota</taxon>
        <taxon>Bacilli</taxon>
        <taxon>Bacillales</taxon>
        <taxon>Bacillaceae</taxon>
        <taxon>Alkalicoccobacillus</taxon>
    </lineage>
</organism>
<dbReference type="Proteomes" id="UP001418796">
    <property type="component" value="Unassembled WGS sequence"/>
</dbReference>
<gene>
    <name evidence="1" type="ORF">MKY91_03695</name>
</gene>